<comment type="caution">
    <text evidence="2">The sequence shown here is derived from an EMBL/GenBank/DDBJ whole genome shotgun (WGS) entry which is preliminary data.</text>
</comment>
<reference evidence="2 3" key="1">
    <citation type="submission" date="2017-06" db="EMBL/GenBank/DDBJ databases">
        <title>A platform for efficient transgenesis in Macrostomum lignano, a flatworm model organism for stem cell research.</title>
        <authorList>
            <person name="Berezikov E."/>
        </authorList>
    </citation>
    <scope>NUCLEOTIDE SEQUENCE [LARGE SCALE GENOMIC DNA]</scope>
    <source>
        <strain evidence="2">DV1</strain>
        <tissue evidence="2">Whole organism</tissue>
    </source>
</reference>
<dbReference type="Proteomes" id="UP000215902">
    <property type="component" value="Unassembled WGS sequence"/>
</dbReference>
<keyword evidence="3" id="KW-1185">Reference proteome</keyword>
<feature type="compositionally biased region" description="Polar residues" evidence="1">
    <location>
        <begin position="1"/>
        <end position="13"/>
    </location>
</feature>
<feature type="region of interest" description="Disordered" evidence="1">
    <location>
        <begin position="276"/>
        <end position="333"/>
    </location>
</feature>
<gene>
    <name evidence="2" type="ORF">BOX15_Mlig006220g2</name>
</gene>
<feature type="compositionally biased region" description="Basic and acidic residues" evidence="1">
    <location>
        <begin position="282"/>
        <end position="296"/>
    </location>
</feature>
<feature type="compositionally biased region" description="Low complexity" evidence="1">
    <location>
        <begin position="164"/>
        <end position="185"/>
    </location>
</feature>
<proteinExistence type="predicted"/>
<sequence>MIDSPSKQRNSVTSKKKSQPLGKQNLKDQRCFQIAFGIAVDRLKSRVRTPSKDVLRVTHSRRLSICRDVSSRCVRKFTYISNEEAVTSSSIASLDRDSDTASSDSKPNTLIGRSDISSCLVQQSSSQLHRDSSTHCYYMRSDNERSHDTVLVAKQSLPAQPTVSDNNSNDNNDQEEQQQQQQQQNYLCSAETATRSSSNGRSRGSTFRLKLDRQQLARALGPAATEADASSATVDFPSELLVDVNCSSSCRVSAVSLRQNDSQQCVLSLTVVEASSTGGSRSRREADSERLSETARSRGTAQTGKTAKMTAGDLVNDDASTLSGGFGDAATRH</sequence>
<accession>A0A267E0G4</accession>
<feature type="region of interest" description="Disordered" evidence="1">
    <location>
        <begin position="158"/>
        <end position="209"/>
    </location>
</feature>
<evidence type="ECO:0000313" key="2">
    <source>
        <dbReference type="EMBL" id="PAA54192.1"/>
    </source>
</evidence>
<evidence type="ECO:0000313" key="3">
    <source>
        <dbReference type="Proteomes" id="UP000215902"/>
    </source>
</evidence>
<name>A0A267E0G4_9PLAT</name>
<feature type="region of interest" description="Disordered" evidence="1">
    <location>
        <begin position="88"/>
        <end position="109"/>
    </location>
</feature>
<evidence type="ECO:0000256" key="1">
    <source>
        <dbReference type="SAM" id="MobiDB-lite"/>
    </source>
</evidence>
<feature type="region of interest" description="Disordered" evidence="1">
    <location>
        <begin position="1"/>
        <end position="25"/>
    </location>
</feature>
<feature type="compositionally biased region" description="Low complexity" evidence="1">
    <location>
        <begin position="195"/>
        <end position="205"/>
    </location>
</feature>
<dbReference type="AlphaFoldDB" id="A0A267E0G4"/>
<dbReference type="EMBL" id="NIVC01002953">
    <property type="protein sequence ID" value="PAA54192.1"/>
    <property type="molecule type" value="Genomic_DNA"/>
</dbReference>
<organism evidence="2 3">
    <name type="scientific">Macrostomum lignano</name>
    <dbReference type="NCBI Taxonomy" id="282301"/>
    <lineage>
        <taxon>Eukaryota</taxon>
        <taxon>Metazoa</taxon>
        <taxon>Spiralia</taxon>
        <taxon>Lophotrochozoa</taxon>
        <taxon>Platyhelminthes</taxon>
        <taxon>Rhabditophora</taxon>
        <taxon>Macrostomorpha</taxon>
        <taxon>Macrostomida</taxon>
        <taxon>Macrostomidae</taxon>
        <taxon>Macrostomum</taxon>
    </lineage>
</organism>
<protein>
    <submittedName>
        <fullName evidence="2">Uncharacterized protein</fullName>
    </submittedName>
</protein>